<evidence type="ECO:0000313" key="3">
    <source>
        <dbReference type="Proteomes" id="UP000078046"/>
    </source>
</evidence>
<dbReference type="AlphaFoldDB" id="A0A177AR37"/>
<accession>A0A177AR37</accession>
<name>A0A177AR37_9BILA</name>
<protein>
    <submittedName>
        <fullName evidence="2">Uncharacterized protein</fullName>
    </submittedName>
</protein>
<sequence length="41" mass="4803">MSEYLDDFPNYFDGFANIQRNNNPVRFDGDSPPRATRAQHE</sequence>
<proteinExistence type="predicted"/>
<keyword evidence="3" id="KW-1185">Reference proteome</keyword>
<gene>
    <name evidence="2" type="ORF">A3Q56_07822</name>
</gene>
<dbReference type="EMBL" id="LWCA01001819">
    <property type="protein sequence ID" value="OAF64458.1"/>
    <property type="molecule type" value="Genomic_DNA"/>
</dbReference>
<reference evidence="2 3" key="1">
    <citation type="submission" date="2016-04" db="EMBL/GenBank/DDBJ databases">
        <title>The genome of Intoshia linei affirms orthonectids as highly simplified spiralians.</title>
        <authorList>
            <person name="Mikhailov K.V."/>
            <person name="Slusarev G.S."/>
            <person name="Nikitin M.A."/>
            <person name="Logacheva M.D."/>
            <person name="Penin A."/>
            <person name="Aleoshin V."/>
            <person name="Panchin Y.V."/>
        </authorList>
    </citation>
    <scope>NUCLEOTIDE SEQUENCE [LARGE SCALE GENOMIC DNA]</scope>
    <source>
        <strain evidence="2">Intl2013</strain>
        <tissue evidence="2">Whole animal</tissue>
    </source>
</reference>
<organism evidence="2 3">
    <name type="scientific">Intoshia linei</name>
    <dbReference type="NCBI Taxonomy" id="1819745"/>
    <lineage>
        <taxon>Eukaryota</taxon>
        <taxon>Metazoa</taxon>
        <taxon>Spiralia</taxon>
        <taxon>Lophotrochozoa</taxon>
        <taxon>Mesozoa</taxon>
        <taxon>Orthonectida</taxon>
        <taxon>Rhopaluridae</taxon>
        <taxon>Intoshia</taxon>
    </lineage>
</organism>
<dbReference type="Proteomes" id="UP000078046">
    <property type="component" value="Unassembled WGS sequence"/>
</dbReference>
<evidence type="ECO:0000256" key="1">
    <source>
        <dbReference type="SAM" id="MobiDB-lite"/>
    </source>
</evidence>
<evidence type="ECO:0000313" key="2">
    <source>
        <dbReference type="EMBL" id="OAF64458.1"/>
    </source>
</evidence>
<comment type="caution">
    <text evidence="2">The sequence shown here is derived from an EMBL/GenBank/DDBJ whole genome shotgun (WGS) entry which is preliminary data.</text>
</comment>
<feature type="region of interest" description="Disordered" evidence="1">
    <location>
        <begin position="19"/>
        <end position="41"/>
    </location>
</feature>